<dbReference type="GO" id="GO:0009254">
    <property type="term" value="P:peptidoglycan turnover"/>
    <property type="evidence" value="ECO:0007669"/>
    <property type="project" value="TreeGrafter"/>
</dbReference>
<dbReference type="SMART" id="SM00644">
    <property type="entry name" value="Ami_2"/>
    <property type="match status" value="1"/>
</dbReference>
<evidence type="ECO:0000256" key="11">
    <source>
        <dbReference type="ARBA" id="ARBA00039257"/>
    </source>
</evidence>
<keyword evidence="9" id="KW-0862">Zinc</keyword>
<evidence type="ECO:0000256" key="5">
    <source>
        <dbReference type="ARBA" id="ARBA00011901"/>
    </source>
</evidence>
<dbReference type="InterPro" id="IPR036505">
    <property type="entry name" value="Amidase/PGRP_sf"/>
</dbReference>
<dbReference type="Gene3D" id="3.40.80.10">
    <property type="entry name" value="Peptidoglycan recognition protein-like"/>
    <property type="match status" value="1"/>
</dbReference>
<dbReference type="EMBL" id="JADINH010000029">
    <property type="protein sequence ID" value="MBO8415098.1"/>
    <property type="molecule type" value="Genomic_DNA"/>
</dbReference>
<comment type="caution">
    <text evidence="14">The sequence shown here is derived from an EMBL/GenBank/DDBJ whole genome shotgun (WGS) entry which is preliminary data.</text>
</comment>
<evidence type="ECO:0000256" key="4">
    <source>
        <dbReference type="ARBA" id="ARBA00007553"/>
    </source>
</evidence>
<evidence type="ECO:0000256" key="8">
    <source>
        <dbReference type="ARBA" id="ARBA00022801"/>
    </source>
</evidence>
<dbReference type="GO" id="GO:0008745">
    <property type="term" value="F:N-acetylmuramoyl-L-alanine amidase activity"/>
    <property type="evidence" value="ECO:0007669"/>
    <property type="project" value="UniProtKB-EC"/>
</dbReference>
<dbReference type="Pfam" id="PF01510">
    <property type="entry name" value="Amidase_2"/>
    <property type="match status" value="1"/>
</dbReference>
<dbReference type="EC" id="3.5.1.28" evidence="5"/>
<proteinExistence type="inferred from homology"/>
<dbReference type="GO" id="GO:0046872">
    <property type="term" value="F:metal ion binding"/>
    <property type="evidence" value="ECO:0007669"/>
    <property type="project" value="UniProtKB-KW"/>
</dbReference>
<reference evidence="14" key="1">
    <citation type="submission" date="2020-10" db="EMBL/GenBank/DDBJ databases">
        <authorList>
            <person name="Gilroy R."/>
        </authorList>
    </citation>
    <scope>NUCLEOTIDE SEQUENCE</scope>
    <source>
        <strain evidence="14">17213</strain>
    </source>
</reference>
<evidence type="ECO:0000313" key="15">
    <source>
        <dbReference type="Proteomes" id="UP000823631"/>
    </source>
</evidence>
<evidence type="ECO:0000256" key="10">
    <source>
        <dbReference type="ARBA" id="ARBA00023316"/>
    </source>
</evidence>
<comment type="similarity">
    <text evidence="4">Belongs to the N-acetylmuramoyl-L-alanine amidase 2 family.</text>
</comment>
<comment type="subcellular location">
    <subcellularLocation>
        <location evidence="3">Cytoplasm</location>
    </subcellularLocation>
</comment>
<evidence type="ECO:0000256" key="9">
    <source>
        <dbReference type="ARBA" id="ARBA00022833"/>
    </source>
</evidence>
<dbReference type="Proteomes" id="UP000823631">
    <property type="component" value="Unassembled WGS sequence"/>
</dbReference>
<dbReference type="AlphaFoldDB" id="A0A9D9DB11"/>
<dbReference type="InterPro" id="IPR051206">
    <property type="entry name" value="NAMLAA_amidase_2"/>
</dbReference>
<keyword evidence="8 14" id="KW-0378">Hydrolase</keyword>
<dbReference type="GO" id="GO:0071555">
    <property type="term" value="P:cell wall organization"/>
    <property type="evidence" value="ECO:0007669"/>
    <property type="project" value="UniProtKB-KW"/>
</dbReference>
<dbReference type="SUPFAM" id="SSF55846">
    <property type="entry name" value="N-acetylmuramoyl-L-alanine amidase-like"/>
    <property type="match status" value="1"/>
</dbReference>
<dbReference type="NCBIfam" id="NF008758">
    <property type="entry name" value="PRK11789.1"/>
    <property type="match status" value="1"/>
</dbReference>
<dbReference type="GO" id="GO:0005737">
    <property type="term" value="C:cytoplasm"/>
    <property type="evidence" value="ECO:0007669"/>
    <property type="project" value="UniProtKB-SubCell"/>
</dbReference>
<accession>A0A9D9DB11</accession>
<comment type="cofactor">
    <cofactor evidence="2">
        <name>Zn(2+)</name>
        <dbReference type="ChEBI" id="CHEBI:29105"/>
    </cofactor>
</comment>
<evidence type="ECO:0000313" key="14">
    <source>
        <dbReference type="EMBL" id="MBO8415098.1"/>
    </source>
</evidence>
<evidence type="ECO:0000256" key="1">
    <source>
        <dbReference type="ARBA" id="ARBA00001561"/>
    </source>
</evidence>
<organism evidence="14 15">
    <name type="scientific">Candidatus Avisuccinivibrio stercorigallinarum</name>
    <dbReference type="NCBI Taxonomy" id="2840704"/>
    <lineage>
        <taxon>Bacteria</taxon>
        <taxon>Pseudomonadati</taxon>
        <taxon>Pseudomonadota</taxon>
        <taxon>Gammaproteobacteria</taxon>
        <taxon>Aeromonadales</taxon>
        <taxon>Succinivibrionaceae</taxon>
        <taxon>Succinivibrionaceae incertae sedis</taxon>
        <taxon>Candidatus Avisuccinivibrio</taxon>
    </lineage>
</organism>
<evidence type="ECO:0000256" key="2">
    <source>
        <dbReference type="ARBA" id="ARBA00001947"/>
    </source>
</evidence>
<evidence type="ECO:0000256" key="3">
    <source>
        <dbReference type="ARBA" id="ARBA00004496"/>
    </source>
</evidence>
<comment type="catalytic activity">
    <reaction evidence="1">
        <text>Hydrolyzes the link between N-acetylmuramoyl residues and L-amino acid residues in certain cell-wall glycopeptides.</text>
        <dbReference type="EC" id="3.5.1.28"/>
    </reaction>
</comment>
<evidence type="ECO:0000259" key="13">
    <source>
        <dbReference type="SMART" id="SM00644"/>
    </source>
</evidence>
<keyword evidence="7" id="KW-0479">Metal-binding</keyword>
<dbReference type="PANTHER" id="PTHR30417:SF4">
    <property type="entry name" value="1,6-ANHYDRO-N-ACETYLMURAMYL-L-ALANINE AMIDASE AMPD"/>
    <property type="match status" value="1"/>
</dbReference>
<reference evidence="14" key="2">
    <citation type="journal article" date="2021" name="PeerJ">
        <title>Extensive microbial diversity within the chicken gut microbiome revealed by metagenomics and culture.</title>
        <authorList>
            <person name="Gilroy R."/>
            <person name="Ravi A."/>
            <person name="Getino M."/>
            <person name="Pursley I."/>
            <person name="Horton D.L."/>
            <person name="Alikhan N.F."/>
            <person name="Baker D."/>
            <person name="Gharbi K."/>
            <person name="Hall N."/>
            <person name="Watson M."/>
            <person name="Adriaenssens E.M."/>
            <person name="Foster-Nyarko E."/>
            <person name="Jarju S."/>
            <person name="Secka A."/>
            <person name="Antonio M."/>
            <person name="Oren A."/>
            <person name="Chaudhuri R.R."/>
            <person name="La Ragione R."/>
            <person name="Hildebrand F."/>
            <person name="Pallen M.J."/>
        </authorList>
    </citation>
    <scope>NUCLEOTIDE SEQUENCE</scope>
    <source>
        <strain evidence="14">17213</strain>
    </source>
</reference>
<gene>
    <name evidence="14" type="primary">ampD</name>
    <name evidence="14" type="ORF">IAB19_01795</name>
</gene>
<evidence type="ECO:0000256" key="12">
    <source>
        <dbReference type="ARBA" id="ARBA00042615"/>
    </source>
</evidence>
<dbReference type="InterPro" id="IPR002502">
    <property type="entry name" value="Amidase_domain"/>
</dbReference>
<keyword evidence="6" id="KW-0963">Cytoplasm</keyword>
<dbReference type="GO" id="GO:0009253">
    <property type="term" value="P:peptidoglycan catabolic process"/>
    <property type="evidence" value="ECO:0007669"/>
    <property type="project" value="InterPro"/>
</dbReference>
<evidence type="ECO:0000256" key="7">
    <source>
        <dbReference type="ARBA" id="ARBA00022723"/>
    </source>
</evidence>
<evidence type="ECO:0000256" key="6">
    <source>
        <dbReference type="ARBA" id="ARBA00022490"/>
    </source>
</evidence>
<feature type="domain" description="N-acetylmuramoyl-L-alanine amidase" evidence="13">
    <location>
        <begin position="25"/>
        <end position="175"/>
    </location>
</feature>
<dbReference type="PANTHER" id="PTHR30417">
    <property type="entry name" value="N-ACETYLMURAMOYL-L-ALANINE AMIDASE AMID"/>
    <property type="match status" value="1"/>
</dbReference>
<name>A0A9D9DB11_9GAMM</name>
<keyword evidence="10" id="KW-0961">Cell wall biogenesis/degradation</keyword>
<sequence length="189" mass="20668">MPAARILPKLSIKAGWLEGVRQVPTPRFGPRPNPIDISLIVLHGISLPPGQYGGPYIDQIFLGTLDKEAHPYFAQVADLEVSTHVLIRRDGAITQYVSFLDRAWHAGRSNFHGRAECNDFGVGIELEGTDHEPYTDAQYLALREVIAALTCEYPAIGCNIAAHSAVAPLRKTDPGPAFEWGRIADFLPG</sequence>
<protein>
    <recommendedName>
        <fullName evidence="11">1,6-anhydro-N-acetylmuramyl-L-alanine amidase AmpD</fullName>
        <ecNumber evidence="5">3.5.1.28</ecNumber>
    </recommendedName>
    <alternativeName>
        <fullName evidence="12">N-acetylmuramoyl-L-alanine amidase</fullName>
    </alternativeName>
</protein>
<dbReference type="CDD" id="cd06583">
    <property type="entry name" value="PGRP"/>
    <property type="match status" value="1"/>
</dbReference>